<comment type="caution">
    <text evidence="1">The sequence shown here is derived from an EMBL/GenBank/DDBJ whole genome shotgun (WGS) entry which is preliminary data.</text>
</comment>
<name>A0AC61QQR1_9BACT</name>
<evidence type="ECO:0000313" key="2">
    <source>
        <dbReference type="Proteomes" id="UP000308886"/>
    </source>
</evidence>
<dbReference type="Proteomes" id="UP000308886">
    <property type="component" value="Unassembled WGS sequence"/>
</dbReference>
<evidence type="ECO:0000313" key="1">
    <source>
        <dbReference type="EMBL" id="TGX82513.1"/>
    </source>
</evidence>
<sequence>MGNYIRFDWAIKKLLRQKANFVVLEGFISSLLEKKVKIECLLESEGNVERDDEKHNRVDMLVGAENGEKYIIEVQNSNETAYFQRMLFGTSQLIKDYLHKGEGYENVQKVYSINIVYFDLGKGDDYIYHGYTEFRGVHDGKLLNLSPFQMEMFDVSEVKDIFPEYYILKVNGFNDVARTPIEQWIEFLKNGDIPDNATAPGLSEAREIMRYDKMSAVEKCDYDHHLKEILILRGQVDHAVGEARLEARAEALIEGRAEGRAEGLMEGREEEKRSTILRMQEAGASLDMIAIATGLSAEDIKRLLDS</sequence>
<protein>
    <submittedName>
        <fullName evidence="1">Rpn family recombination-promoting nuclease/putative transposase</fullName>
    </submittedName>
</protein>
<reference evidence="1" key="1">
    <citation type="submission" date="2019-04" db="EMBL/GenBank/DDBJ databases">
        <title>Microbes associate with the intestines of laboratory mice.</title>
        <authorList>
            <person name="Navarre W."/>
            <person name="Wong E."/>
            <person name="Huang K."/>
            <person name="Tropini C."/>
            <person name="Ng K."/>
            <person name="Yu B."/>
        </authorList>
    </citation>
    <scope>NUCLEOTIDE SEQUENCE</scope>
    <source>
        <strain evidence="1">NM73_A23</strain>
    </source>
</reference>
<proteinExistence type="predicted"/>
<dbReference type="EMBL" id="SRZC01000009">
    <property type="protein sequence ID" value="TGX82513.1"/>
    <property type="molecule type" value="Genomic_DNA"/>
</dbReference>
<gene>
    <name evidence="1" type="ORF">E5358_07025</name>
</gene>
<accession>A0AC61QQR1</accession>
<keyword evidence="2" id="KW-1185">Reference proteome</keyword>
<organism evidence="1 2">
    <name type="scientific">Palleniella muris</name>
    <dbReference type="NCBI Taxonomy" id="3038145"/>
    <lineage>
        <taxon>Bacteria</taxon>
        <taxon>Pseudomonadati</taxon>
        <taxon>Bacteroidota</taxon>
        <taxon>Bacteroidia</taxon>
        <taxon>Bacteroidales</taxon>
        <taxon>Prevotellaceae</taxon>
        <taxon>Palleniella</taxon>
    </lineage>
</organism>